<comment type="caution">
    <text evidence="1">The sequence shown here is derived from an EMBL/GenBank/DDBJ whole genome shotgun (WGS) entry which is preliminary data.</text>
</comment>
<sequence>DLILRRVLSLENSKAIMRINQALIILDTLTSASRSNLAKSSLSILTNSEAEYVEEIAVNPTISAYRMLKEKHTPL</sequence>
<keyword evidence="2" id="KW-1185">Reference proteome</keyword>
<dbReference type="EMBL" id="CAJVCH010515744">
    <property type="protein sequence ID" value="CAG7821577.1"/>
    <property type="molecule type" value="Genomic_DNA"/>
</dbReference>
<dbReference type="Proteomes" id="UP000708208">
    <property type="component" value="Unassembled WGS sequence"/>
</dbReference>
<reference evidence="1" key="1">
    <citation type="submission" date="2021-06" db="EMBL/GenBank/DDBJ databases">
        <authorList>
            <person name="Hodson N. C."/>
            <person name="Mongue J. A."/>
            <person name="Jaron S. K."/>
        </authorList>
    </citation>
    <scope>NUCLEOTIDE SEQUENCE</scope>
</reference>
<proteinExistence type="predicted"/>
<protein>
    <submittedName>
        <fullName evidence="1">Uncharacterized protein</fullName>
    </submittedName>
</protein>
<gene>
    <name evidence="1" type="ORF">AFUS01_LOCUS31908</name>
</gene>
<evidence type="ECO:0000313" key="2">
    <source>
        <dbReference type="Proteomes" id="UP000708208"/>
    </source>
</evidence>
<dbReference type="AlphaFoldDB" id="A0A8J2PFR6"/>
<feature type="non-terminal residue" evidence="1">
    <location>
        <position position="1"/>
    </location>
</feature>
<name>A0A8J2PFR6_9HEXA</name>
<organism evidence="1 2">
    <name type="scientific">Allacma fusca</name>
    <dbReference type="NCBI Taxonomy" id="39272"/>
    <lineage>
        <taxon>Eukaryota</taxon>
        <taxon>Metazoa</taxon>
        <taxon>Ecdysozoa</taxon>
        <taxon>Arthropoda</taxon>
        <taxon>Hexapoda</taxon>
        <taxon>Collembola</taxon>
        <taxon>Symphypleona</taxon>
        <taxon>Sminthuridae</taxon>
        <taxon>Allacma</taxon>
    </lineage>
</organism>
<accession>A0A8J2PFR6</accession>
<evidence type="ECO:0000313" key="1">
    <source>
        <dbReference type="EMBL" id="CAG7821577.1"/>
    </source>
</evidence>